<feature type="transmembrane region" description="Helical" evidence="7">
    <location>
        <begin position="423"/>
        <end position="444"/>
    </location>
</feature>
<evidence type="ECO:0000313" key="9">
    <source>
        <dbReference type="EMBL" id="MBE1608841.1"/>
    </source>
</evidence>
<feature type="transmembrane region" description="Helical" evidence="7">
    <location>
        <begin position="279"/>
        <end position="301"/>
    </location>
</feature>
<keyword evidence="3" id="KW-1003">Cell membrane</keyword>
<evidence type="ECO:0000256" key="3">
    <source>
        <dbReference type="ARBA" id="ARBA00022475"/>
    </source>
</evidence>
<dbReference type="PROSITE" id="PS50928">
    <property type="entry name" value="ABC_TM1"/>
    <property type="match status" value="1"/>
</dbReference>
<dbReference type="PANTHER" id="PTHR43163">
    <property type="entry name" value="DIPEPTIDE TRANSPORT SYSTEM PERMEASE PROTEIN DPPB-RELATED"/>
    <property type="match status" value="1"/>
</dbReference>
<dbReference type="InterPro" id="IPR000515">
    <property type="entry name" value="MetI-like"/>
</dbReference>
<dbReference type="EMBL" id="JADBEM010000001">
    <property type="protein sequence ID" value="MBE1608841.1"/>
    <property type="molecule type" value="Genomic_DNA"/>
</dbReference>
<dbReference type="Gene3D" id="1.10.3720.10">
    <property type="entry name" value="MetI-like"/>
    <property type="match status" value="1"/>
</dbReference>
<evidence type="ECO:0000256" key="6">
    <source>
        <dbReference type="ARBA" id="ARBA00023136"/>
    </source>
</evidence>
<feature type="transmembrane region" description="Helical" evidence="7">
    <location>
        <begin position="365"/>
        <end position="384"/>
    </location>
</feature>
<comment type="similarity">
    <text evidence="7">Belongs to the binding-protein-dependent transport system permease family.</text>
</comment>
<dbReference type="RefSeq" id="WP_192752541.1">
    <property type="nucleotide sequence ID" value="NZ_BAABJL010000119.1"/>
</dbReference>
<dbReference type="Pfam" id="PF00528">
    <property type="entry name" value="BPD_transp_1"/>
    <property type="match status" value="1"/>
</dbReference>
<feature type="transmembrane region" description="Helical" evidence="7">
    <location>
        <begin position="128"/>
        <end position="148"/>
    </location>
</feature>
<dbReference type="Proteomes" id="UP000638648">
    <property type="component" value="Unassembled WGS sequence"/>
</dbReference>
<sequence length="502" mass="53846">MAVFIARRLLVSFCVLLAATFIVYTLTALSGDPLEDLRQDQTPQRAQKIAERTALMRLDLPVPLRYLHWLSSLARGDLGATRTGQDVATLLGQAVSATLQLVIAATVLAMIVGIIVGIVSALRQYTGFDYAVTLGSFLFFSLPSFWVAVMLKQFAAIEFNNWLRDPRIPVLVVVCVTAVAGLAWSAILGGDLKRRAMAFAVAAASVAAILTYLSATRWFADPGLGFGVILVVSLAGAVGITTLVSGLRTRDPLYAAVAAAVLGSLTSLALGSALDDPSWALFGALALATVAVGIGLGMAFGGMLRRQAITAAVLTGLFTGGLIFLDRFFQAFEGYSQRVLGRPISTIGARTPNFTGDFWELTWDAVSHIALPSMALLLISFATYTRYTRASMLEVMNQDYVRTARSKGLTERSVVTRHAFRNALIPITTLMAFDFAGVVGGAIITENVFGWQGMGVLFRNGVMDVDPNPVMAFFLVSGTAIVVFNMIADIAYAYLDPRIRLS</sequence>
<feature type="transmembrane region" description="Helical" evidence="7">
    <location>
        <begin position="168"/>
        <end position="189"/>
    </location>
</feature>
<dbReference type="CDD" id="cd06261">
    <property type="entry name" value="TM_PBP2"/>
    <property type="match status" value="1"/>
</dbReference>
<dbReference type="GO" id="GO:0055085">
    <property type="term" value="P:transmembrane transport"/>
    <property type="evidence" value="ECO:0007669"/>
    <property type="project" value="InterPro"/>
</dbReference>
<dbReference type="PANTHER" id="PTHR43163:SF9">
    <property type="entry name" value="ABC TRANSPORTER PERMEASE PROTEIN"/>
    <property type="match status" value="1"/>
</dbReference>
<evidence type="ECO:0000313" key="10">
    <source>
        <dbReference type="Proteomes" id="UP000638648"/>
    </source>
</evidence>
<protein>
    <submittedName>
        <fullName evidence="9">Peptide/nickel transport system permease protein</fullName>
    </submittedName>
</protein>
<dbReference type="SUPFAM" id="SSF161098">
    <property type="entry name" value="MetI-like"/>
    <property type="match status" value="1"/>
</dbReference>
<gene>
    <name evidence="9" type="ORF">HEB94_005689</name>
</gene>
<evidence type="ECO:0000256" key="5">
    <source>
        <dbReference type="ARBA" id="ARBA00022989"/>
    </source>
</evidence>
<keyword evidence="10" id="KW-1185">Reference proteome</keyword>
<dbReference type="GO" id="GO:0005886">
    <property type="term" value="C:plasma membrane"/>
    <property type="evidence" value="ECO:0007669"/>
    <property type="project" value="UniProtKB-SubCell"/>
</dbReference>
<dbReference type="InterPro" id="IPR035906">
    <property type="entry name" value="MetI-like_sf"/>
</dbReference>
<feature type="transmembrane region" description="Helical" evidence="7">
    <location>
        <begin position="253"/>
        <end position="273"/>
    </location>
</feature>
<dbReference type="AlphaFoldDB" id="A0A927MXP4"/>
<organism evidence="9 10">
    <name type="scientific">Actinopolymorpha pittospori</name>
    <dbReference type="NCBI Taxonomy" id="648752"/>
    <lineage>
        <taxon>Bacteria</taxon>
        <taxon>Bacillati</taxon>
        <taxon>Actinomycetota</taxon>
        <taxon>Actinomycetes</taxon>
        <taxon>Propionibacteriales</taxon>
        <taxon>Actinopolymorphaceae</taxon>
        <taxon>Actinopolymorpha</taxon>
    </lineage>
</organism>
<accession>A0A927MXP4</accession>
<evidence type="ECO:0000256" key="4">
    <source>
        <dbReference type="ARBA" id="ARBA00022692"/>
    </source>
</evidence>
<evidence type="ECO:0000259" key="8">
    <source>
        <dbReference type="PROSITE" id="PS50928"/>
    </source>
</evidence>
<feature type="transmembrane region" description="Helical" evidence="7">
    <location>
        <begin position="470"/>
        <end position="495"/>
    </location>
</feature>
<keyword evidence="2 7" id="KW-0813">Transport</keyword>
<feature type="transmembrane region" description="Helical" evidence="7">
    <location>
        <begin position="308"/>
        <end position="325"/>
    </location>
</feature>
<feature type="transmembrane region" description="Helical" evidence="7">
    <location>
        <begin position="196"/>
        <end position="220"/>
    </location>
</feature>
<evidence type="ECO:0000256" key="2">
    <source>
        <dbReference type="ARBA" id="ARBA00022448"/>
    </source>
</evidence>
<keyword evidence="6 7" id="KW-0472">Membrane</keyword>
<name>A0A927MXP4_9ACTN</name>
<evidence type="ECO:0000256" key="7">
    <source>
        <dbReference type="RuleBase" id="RU363032"/>
    </source>
</evidence>
<feature type="transmembrane region" description="Helical" evidence="7">
    <location>
        <begin position="99"/>
        <end position="121"/>
    </location>
</feature>
<proteinExistence type="inferred from homology"/>
<evidence type="ECO:0000256" key="1">
    <source>
        <dbReference type="ARBA" id="ARBA00004651"/>
    </source>
</evidence>
<keyword evidence="4 7" id="KW-0812">Transmembrane</keyword>
<keyword evidence="5 7" id="KW-1133">Transmembrane helix</keyword>
<feature type="domain" description="ABC transmembrane type-1" evidence="8">
    <location>
        <begin position="95"/>
        <end position="492"/>
    </location>
</feature>
<comment type="subcellular location">
    <subcellularLocation>
        <location evidence="1 7">Cell membrane</location>
        <topology evidence="1 7">Multi-pass membrane protein</topology>
    </subcellularLocation>
</comment>
<comment type="caution">
    <text evidence="9">The sequence shown here is derived from an EMBL/GenBank/DDBJ whole genome shotgun (WGS) entry which is preliminary data.</text>
</comment>
<reference evidence="9" key="1">
    <citation type="submission" date="2020-10" db="EMBL/GenBank/DDBJ databases">
        <title>Sequencing the genomes of 1000 actinobacteria strains.</title>
        <authorList>
            <person name="Klenk H.-P."/>
        </authorList>
    </citation>
    <scope>NUCLEOTIDE SEQUENCE</scope>
    <source>
        <strain evidence="9">DSM 45354</strain>
    </source>
</reference>
<feature type="transmembrane region" description="Helical" evidence="7">
    <location>
        <begin position="226"/>
        <end position="246"/>
    </location>
</feature>